<dbReference type="InterPro" id="IPR025877">
    <property type="entry name" value="MobA-like_NTP_Trfase"/>
</dbReference>
<sequence>MMYQHGKCTENNREPREAPCAAGPAECRIAVVLMASGFGKRYGANKLLEEFRGEPLFVHAFRRAAESGVDSICVVTRFPEIARYVESKRMEIAGQSAPPDIRVIWNEHPERGISESLRLGLSAQREADGCCFMVCDQPLLAGETLTRMFAAFRQDPDRICVCSDGSRRGNPVLFPGDLFGELMALTGDSGGRQILARHPERIREIPVGDPQELFDVDSVQDLEKCTAGLAMAGKRL</sequence>
<gene>
    <name evidence="2" type="ORF">H9849_02535</name>
</gene>
<comment type="caution">
    <text evidence="2">The sequence shown here is derived from an EMBL/GenBank/DDBJ whole genome shotgun (WGS) entry which is preliminary data.</text>
</comment>
<dbReference type="CDD" id="cd04182">
    <property type="entry name" value="GT_2_like_f"/>
    <property type="match status" value="1"/>
</dbReference>
<evidence type="ECO:0000313" key="3">
    <source>
        <dbReference type="Proteomes" id="UP000886805"/>
    </source>
</evidence>
<dbReference type="GO" id="GO:0016779">
    <property type="term" value="F:nucleotidyltransferase activity"/>
    <property type="evidence" value="ECO:0007669"/>
    <property type="project" value="UniProtKB-ARBA"/>
</dbReference>
<evidence type="ECO:0000313" key="2">
    <source>
        <dbReference type="EMBL" id="HIX71878.1"/>
    </source>
</evidence>
<dbReference type="PANTHER" id="PTHR43777">
    <property type="entry name" value="MOLYBDENUM COFACTOR CYTIDYLYLTRANSFERASE"/>
    <property type="match status" value="1"/>
</dbReference>
<proteinExistence type="predicted"/>
<reference evidence="2" key="1">
    <citation type="journal article" date="2021" name="PeerJ">
        <title>Extensive microbial diversity within the chicken gut microbiome revealed by metagenomics and culture.</title>
        <authorList>
            <person name="Gilroy R."/>
            <person name="Ravi A."/>
            <person name="Getino M."/>
            <person name="Pursley I."/>
            <person name="Horton D.L."/>
            <person name="Alikhan N.F."/>
            <person name="Baker D."/>
            <person name="Gharbi K."/>
            <person name="Hall N."/>
            <person name="Watson M."/>
            <person name="Adriaenssens E.M."/>
            <person name="Foster-Nyarko E."/>
            <person name="Jarju S."/>
            <person name="Secka A."/>
            <person name="Antonio M."/>
            <person name="Oren A."/>
            <person name="Chaudhuri R.R."/>
            <person name="La Ragione R."/>
            <person name="Hildebrand F."/>
            <person name="Pallen M.J."/>
        </authorList>
    </citation>
    <scope>NUCLEOTIDE SEQUENCE</scope>
    <source>
        <strain evidence="2">ChiSxjej3B15-1167</strain>
    </source>
</reference>
<feature type="domain" description="MobA-like NTP transferase" evidence="1">
    <location>
        <begin position="31"/>
        <end position="200"/>
    </location>
</feature>
<dbReference type="Gene3D" id="3.90.550.10">
    <property type="entry name" value="Spore Coat Polysaccharide Biosynthesis Protein SpsA, Chain A"/>
    <property type="match status" value="1"/>
</dbReference>
<accession>A0A9D2BDC2</accession>
<dbReference type="Proteomes" id="UP000886805">
    <property type="component" value="Unassembled WGS sequence"/>
</dbReference>
<dbReference type="AlphaFoldDB" id="A0A9D2BDC2"/>
<dbReference type="InterPro" id="IPR029044">
    <property type="entry name" value="Nucleotide-diphossugar_trans"/>
</dbReference>
<evidence type="ECO:0000259" key="1">
    <source>
        <dbReference type="Pfam" id="PF12804"/>
    </source>
</evidence>
<dbReference type="SUPFAM" id="SSF53448">
    <property type="entry name" value="Nucleotide-diphospho-sugar transferases"/>
    <property type="match status" value="1"/>
</dbReference>
<dbReference type="EMBL" id="DXEQ01000074">
    <property type="protein sequence ID" value="HIX71878.1"/>
    <property type="molecule type" value="Genomic_DNA"/>
</dbReference>
<dbReference type="Pfam" id="PF12804">
    <property type="entry name" value="NTP_transf_3"/>
    <property type="match status" value="1"/>
</dbReference>
<protein>
    <submittedName>
        <fullName evidence="2">Nucleotidyltransferase family protein</fullName>
    </submittedName>
</protein>
<name>A0A9D2BDC2_9FIRM</name>
<reference evidence="2" key="2">
    <citation type="submission" date="2021-04" db="EMBL/GenBank/DDBJ databases">
        <authorList>
            <person name="Gilroy R."/>
        </authorList>
    </citation>
    <scope>NUCLEOTIDE SEQUENCE</scope>
    <source>
        <strain evidence="2">ChiSxjej3B15-1167</strain>
    </source>
</reference>
<organism evidence="2 3">
    <name type="scientific">Candidatus Anaerobutyricum stercoripullorum</name>
    <dbReference type="NCBI Taxonomy" id="2838456"/>
    <lineage>
        <taxon>Bacteria</taxon>
        <taxon>Bacillati</taxon>
        <taxon>Bacillota</taxon>
        <taxon>Clostridia</taxon>
        <taxon>Lachnospirales</taxon>
        <taxon>Lachnospiraceae</taxon>
        <taxon>Anaerobutyricum</taxon>
    </lineage>
</organism>
<dbReference type="PANTHER" id="PTHR43777:SF1">
    <property type="entry name" value="MOLYBDENUM COFACTOR CYTIDYLYLTRANSFERASE"/>
    <property type="match status" value="1"/>
</dbReference>